<organism evidence="2 3">
    <name type="scientific">Suillus luteus UH-Slu-Lm8-n1</name>
    <dbReference type="NCBI Taxonomy" id="930992"/>
    <lineage>
        <taxon>Eukaryota</taxon>
        <taxon>Fungi</taxon>
        <taxon>Dikarya</taxon>
        <taxon>Basidiomycota</taxon>
        <taxon>Agaricomycotina</taxon>
        <taxon>Agaricomycetes</taxon>
        <taxon>Agaricomycetidae</taxon>
        <taxon>Boletales</taxon>
        <taxon>Suillineae</taxon>
        <taxon>Suillaceae</taxon>
        <taxon>Suillus</taxon>
    </lineage>
</organism>
<keyword evidence="3" id="KW-1185">Reference proteome</keyword>
<name>A0A0D0ABR4_9AGAM</name>
<dbReference type="InParanoid" id="A0A0D0ABR4"/>
<dbReference type="AlphaFoldDB" id="A0A0D0ABR4"/>
<dbReference type="EMBL" id="KN835144">
    <property type="protein sequence ID" value="KIK47730.1"/>
    <property type="molecule type" value="Genomic_DNA"/>
</dbReference>
<dbReference type="HOGENOM" id="CLU_2924240_0_0_1"/>
<evidence type="ECO:0000256" key="1">
    <source>
        <dbReference type="SAM" id="MobiDB-lite"/>
    </source>
</evidence>
<evidence type="ECO:0000313" key="3">
    <source>
        <dbReference type="Proteomes" id="UP000054485"/>
    </source>
</evidence>
<sequence length="61" mass="7048">MRLGRSNRYRTSLSTERDAESSSPKMPLLLDFGECAKDRVLRVVLVIREGLYLNALDIHER</sequence>
<proteinExistence type="predicted"/>
<reference evidence="2 3" key="1">
    <citation type="submission" date="2014-04" db="EMBL/GenBank/DDBJ databases">
        <authorList>
            <consortium name="DOE Joint Genome Institute"/>
            <person name="Kuo A."/>
            <person name="Ruytinx J."/>
            <person name="Rineau F."/>
            <person name="Colpaert J."/>
            <person name="Kohler A."/>
            <person name="Nagy L.G."/>
            <person name="Floudas D."/>
            <person name="Copeland A."/>
            <person name="Barry K.W."/>
            <person name="Cichocki N."/>
            <person name="Veneault-Fourrey C."/>
            <person name="LaButti K."/>
            <person name="Lindquist E.A."/>
            <person name="Lipzen A."/>
            <person name="Lundell T."/>
            <person name="Morin E."/>
            <person name="Murat C."/>
            <person name="Sun H."/>
            <person name="Tunlid A."/>
            <person name="Henrissat B."/>
            <person name="Grigoriev I.V."/>
            <person name="Hibbett D.S."/>
            <person name="Martin F."/>
            <person name="Nordberg H.P."/>
            <person name="Cantor M.N."/>
            <person name="Hua S.X."/>
        </authorList>
    </citation>
    <scope>NUCLEOTIDE SEQUENCE [LARGE SCALE GENOMIC DNA]</scope>
    <source>
        <strain evidence="2 3">UH-Slu-Lm8-n1</strain>
    </source>
</reference>
<evidence type="ECO:0000313" key="2">
    <source>
        <dbReference type="EMBL" id="KIK47730.1"/>
    </source>
</evidence>
<feature type="region of interest" description="Disordered" evidence="1">
    <location>
        <begin position="1"/>
        <end position="24"/>
    </location>
</feature>
<gene>
    <name evidence="2" type="ORF">CY34DRAFT_799024</name>
</gene>
<reference evidence="3" key="2">
    <citation type="submission" date="2015-01" db="EMBL/GenBank/DDBJ databases">
        <title>Evolutionary Origins and Diversification of the Mycorrhizal Mutualists.</title>
        <authorList>
            <consortium name="DOE Joint Genome Institute"/>
            <consortium name="Mycorrhizal Genomics Consortium"/>
            <person name="Kohler A."/>
            <person name="Kuo A."/>
            <person name="Nagy L.G."/>
            <person name="Floudas D."/>
            <person name="Copeland A."/>
            <person name="Barry K.W."/>
            <person name="Cichocki N."/>
            <person name="Veneault-Fourrey C."/>
            <person name="LaButti K."/>
            <person name="Lindquist E.A."/>
            <person name="Lipzen A."/>
            <person name="Lundell T."/>
            <person name="Morin E."/>
            <person name="Murat C."/>
            <person name="Riley R."/>
            <person name="Ohm R."/>
            <person name="Sun H."/>
            <person name="Tunlid A."/>
            <person name="Henrissat B."/>
            <person name="Grigoriev I.V."/>
            <person name="Hibbett D.S."/>
            <person name="Martin F."/>
        </authorList>
    </citation>
    <scope>NUCLEOTIDE SEQUENCE [LARGE SCALE GENOMIC DNA]</scope>
    <source>
        <strain evidence="3">UH-Slu-Lm8-n1</strain>
    </source>
</reference>
<dbReference type="Proteomes" id="UP000054485">
    <property type="component" value="Unassembled WGS sequence"/>
</dbReference>
<accession>A0A0D0ABR4</accession>
<protein>
    <submittedName>
        <fullName evidence="2">Uncharacterized protein</fullName>
    </submittedName>
</protein>